<keyword evidence="5" id="KW-1185">Reference proteome</keyword>
<dbReference type="CDD" id="cd03443">
    <property type="entry name" value="PaaI_thioesterase"/>
    <property type="match status" value="1"/>
</dbReference>
<dbReference type="InterPro" id="IPR039298">
    <property type="entry name" value="ACOT13"/>
</dbReference>
<evidence type="ECO:0000313" key="4">
    <source>
        <dbReference type="EMBL" id="MDG3016177.1"/>
    </source>
</evidence>
<dbReference type="InterPro" id="IPR029069">
    <property type="entry name" value="HotDog_dom_sf"/>
</dbReference>
<sequence length="296" mass="30748">MQPPSVDRVNDAMGVTLQDRGETGLTYAQELGPRFLDHRGVMPLGAVGVLLETAVAGAVLHALPPGGHSVASSLSVSAASTLPLDGKVSVTGRMLNFDSDAGVGLGSGELLDADGNVCATAVARGIVVTRPVDSSAVGEALTQVPPSGARLEPEPDGRYGLDVVRAIAFGDVARGPLADLLQVELRVVDTGLVTGALAPQLWMSNELGSVQGGVLFAAADLLSGLAAQTVTEPGQRYRMLDLRTDFVRSPSLTGPEIHIESEVVRVGRRIELVETRLTGSSNGKLMARSFATVHRM</sequence>
<feature type="domain" description="Thioesterase" evidence="3">
    <location>
        <begin position="208"/>
        <end position="274"/>
    </location>
</feature>
<evidence type="ECO:0000256" key="2">
    <source>
        <dbReference type="ARBA" id="ARBA00022801"/>
    </source>
</evidence>
<dbReference type="GO" id="GO:0047617">
    <property type="term" value="F:fatty acyl-CoA hydrolase activity"/>
    <property type="evidence" value="ECO:0007669"/>
    <property type="project" value="InterPro"/>
</dbReference>
<evidence type="ECO:0000313" key="5">
    <source>
        <dbReference type="Proteomes" id="UP001152755"/>
    </source>
</evidence>
<dbReference type="RefSeq" id="WP_277830107.1">
    <property type="nucleotide sequence ID" value="NZ_JAAIVF010000001.1"/>
</dbReference>
<dbReference type="AlphaFoldDB" id="A0A9X4RFD7"/>
<comment type="caution">
    <text evidence="4">The sequence shown here is derived from an EMBL/GenBank/DDBJ whole genome shotgun (WGS) entry which is preliminary data.</text>
</comment>
<protein>
    <submittedName>
        <fullName evidence="4">PaaI family thioesterase</fullName>
    </submittedName>
</protein>
<dbReference type="Pfam" id="PF03061">
    <property type="entry name" value="4HBT"/>
    <property type="match status" value="1"/>
</dbReference>
<evidence type="ECO:0000259" key="3">
    <source>
        <dbReference type="Pfam" id="PF03061"/>
    </source>
</evidence>
<dbReference type="Proteomes" id="UP001152755">
    <property type="component" value="Unassembled WGS sequence"/>
</dbReference>
<dbReference type="SUPFAM" id="SSF54637">
    <property type="entry name" value="Thioesterase/thiol ester dehydrase-isomerase"/>
    <property type="match status" value="2"/>
</dbReference>
<evidence type="ECO:0000256" key="1">
    <source>
        <dbReference type="ARBA" id="ARBA00008324"/>
    </source>
</evidence>
<organism evidence="4 5">
    <name type="scientific">Speluncibacter jeojiensis</name>
    <dbReference type="NCBI Taxonomy" id="2710754"/>
    <lineage>
        <taxon>Bacteria</taxon>
        <taxon>Bacillati</taxon>
        <taxon>Actinomycetota</taxon>
        <taxon>Actinomycetes</taxon>
        <taxon>Mycobacteriales</taxon>
        <taxon>Speluncibacteraceae</taxon>
        <taxon>Speluncibacter</taxon>
    </lineage>
</organism>
<dbReference type="InterPro" id="IPR006683">
    <property type="entry name" value="Thioestr_dom"/>
</dbReference>
<dbReference type="PANTHER" id="PTHR21660">
    <property type="entry name" value="THIOESTERASE SUPERFAMILY MEMBER-RELATED"/>
    <property type="match status" value="1"/>
</dbReference>
<reference evidence="4" key="1">
    <citation type="submission" date="2022-08" db="EMBL/GenBank/DDBJ databases">
        <title>Genome analysis of Corynebacteriales strain.</title>
        <authorList>
            <person name="Lee S.D."/>
        </authorList>
    </citation>
    <scope>NUCLEOTIDE SEQUENCE</scope>
    <source>
        <strain evidence="4">D3-21</strain>
    </source>
</reference>
<keyword evidence="2" id="KW-0378">Hydrolase</keyword>
<accession>A0A9X4RFD7</accession>
<gene>
    <name evidence="4" type="ORF">NVS88_16605</name>
</gene>
<dbReference type="EMBL" id="JANRHA010000011">
    <property type="protein sequence ID" value="MDG3016177.1"/>
    <property type="molecule type" value="Genomic_DNA"/>
</dbReference>
<dbReference type="PANTHER" id="PTHR21660:SF1">
    <property type="entry name" value="ACYL-COENZYME A THIOESTERASE 13"/>
    <property type="match status" value="1"/>
</dbReference>
<dbReference type="Gene3D" id="3.10.129.10">
    <property type="entry name" value="Hotdog Thioesterase"/>
    <property type="match status" value="2"/>
</dbReference>
<comment type="similarity">
    <text evidence="1">Belongs to the thioesterase PaaI family.</text>
</comment>
<name>A0A9X4RFD7_9ACTN</name>
<proteinExistence type="inferred from homology"/>